<evidence type="ECO:0000256" key="3">
    <source>
        <dbReference type="ARBA" id="ARBA00022664"/>
    </source>
</evidence>
<keyword evidence="4" id="KW-0747">Spliceosome</keyword>
<name>A0A9W8CGG6_9FUNG</name>
<keyword evidence="8" id="KW-1185">Reference proteome</keyword>
<keyword evidence="6" id="KW-0539">Nucleus</keyword>
<dbReference type="AlphaFoldDB" id="A0A9W8CGG6"/>
<evidence type="ECO:0000256" key="5">
    <source>
        <dbReference type="ARBA" id="ARBA00023187"/>
    </source>
</evidence>
<evidence type="ECO:0000256" key="4">
    <source>
        <dbReference type="ARBA" id="ARBA00022728"/>
    </source>
</evidence>
<evidence type="ECO:0008006" key="9">
    <source>
        <dbReference type="Google" id="ProtNLM"/>
    </source>
</evidence>
<evidence type="ECO:0000256" key="6">
    <source>
        <dbReference type="ARBA" id="ARBA00023242"/>
    </source>
</evidence>
<proteinExistence type="inferred from homology"/>
<dbReference type="InterPro" id="IPR008409">
    <property type="entry name" value="SPF27"/>
</dbReference>
<dbReference type="GO" id="GO:0071011">
    <property type="term" value="C:precatalytic spliceosome"/>
    <property type="evidence" value="ECO:0007669"/>
    <property type="project" value="TreeGrafter"/>
</dbReference>
<reference evidence="7" key="1">
    <citation type="submission" date="2022-07" db="EMBL/GenBank/DDBJ databases">
        <title>Phylogenomic reconstructions and comparative analyses of Kickxellomycotina fungi.</title>
        <authorList>
            <person name="Reynolds N.K."/>
            <person name="Stajich J.E."/>
            <person name="Barry K."/>
            <person name="Grigoriev I.V."/>
            <person name="Crous P."/>
            <person name="Smith M.E."/>
        </authorList>
    </citation>
    <scope>NUCLEOTIDE SEQUENCE</scope>
    <source>
        <strain evidence="7">NBRC 105413</strain>
    </source>
</reference>
<evidence type="ECO:0000256" key="1">
    <source>
        <dbReference type="ARBA" id="ARBA00004123"/>
    </source>
</evidence>
<comment type="subcellular location">
    <subcellularLocation>
        <location evidence="1">Nucleus</location>
    </subcellularLocation>
</comment>
<dbReference type="GO" id="GO:0008380">
    <property type="term" value="P:RNA splicing"/>
    <property type="evidence" value="ECO:0007669"/>
    <property type="project" value="UniProtKB-KW"/>
</dbReference>
<dbReference type="PANTHER" id="PTHR13296:SF0">
    <property type="entry name" value="PRE-MRNA-SPLICING FACTOR SPF27"/>
    <property type="match status" value="1"/>
</dbReference>
<keyword evidence="5" id="KW-0508">mRNA splicing</keyword>
<evidence type="ECO:0000313" key="7">
    <source>
        <dbReference type="EMBL" id="KAJ1642800.1"/>
    </source>
</evidence>
<dbReference type="PANTHER" id="PTHR13296">
    <property type="entry name" value="BCAS2 PROTEIN"/>
    <property type="match status" value="1"/>
</dbReference>
<comment type="caution">
    <text evidence="7">The sequence shown here is derived from an EMBL/GenBank/DDBJ whole genome shotgun (WGS) entry which is preliminary data.</text>
</comment>
<organism evidence="7 8">
    <name type="scientific">Coemansia asiatica</name>
    <dbReference type="NCBI Taxonomy" id="1052880"/>
    <lineage>
        <taxon>Eukaryota</taxon>
        <taxon>Fungi</taxon>
        <taxon>Fungi incertae sedis</taxon>
        <taxon>Zoopagomycota</taxon>
        <taxon>Kickxellomycotina</taxon>
        <taxon>Kickxellomycetes</taxon>
        <taxon>Kickxellales</taxon>
        <taxon>Kickxellaceae</taxon>
        <taxon>Coemansia</taxon>
    </lineage>
</organism>
<accession>A0A9W8CGG6</accession>
<dbReference type="EMBL" id="JANBOH010000337">
    <property type="protein sequence ID" value="KAJ1642800.1"/>
    <property type="molecule type" value="Genomic_DNA"/>
</dbReference>
<dbReference type="Proteomes" id="UP001145021">
    <property type="component" value="Unassembled WGS sequence"/>
</dbReference>
<dbReference type="GO" id="GO:0071013">
    <property type="term" value="C:catalytic step 2 spliceosome"/>
    <property type="evidence" value="ECO:0007669"/>
    <property type="project" value="TreeGrafter"/>
</dbReference>
<sequence>MAEKNFTQTLDSLPYIDKEYDDPEIRELVLSLIQEEMSRISPPAIPKSTSLFRSSELLRKEYERVRSGRQMPPFDIERYKLESPASSASVEAWKGAADNAGAQLEHQKIRLANLELLQQFGANAWKLSNYQKQGLLDSIEEVIKSCKDEGVHINKARKYEQTEARIKLQDLENRWSDGVRQCVEIQAANAQLHSEIESAGSTQSEQKPQ</sequence>
<evidence type="ECO:0000256" key="2">
    <source>
        <dbReference type="ARBA" id="ARBA00010788"/>
    </source>
</evidence>
<dbReference type="Pfam" id="PF05700">
    <property type="entry name" value="BCAS2"/>
    <property type="match status" value="1"/>
</dbReference>
<protein>
    <recommendedName>
        <fullName evidence="9">Breast carcinoma amplified sequence 2</fullName>
    </recommendedName>
</protein>
<dbReference type="GO" id="GO:0000974">
    <property type="term" value="C:Prp19 complex"/>
    <property type="evidence" value="ECO:0007669"/>
    <property type="project" value="TreeGrafter"/>
</dbReference>
<gene>
    <name evidence="7" type="ORF">LPJ64_005380</name>
</gene>
<keyword evidence="3" id="KW-0507">mRNA processing</keyword>
<comment type="similarity">
    <text evidence="2">Belongs to the SPF27 family.</text>
</comment>
<evidence type="ECO:0000313" key="8">
    <source>
        <dbReference type="Proteomes" id="UP001145021"/>
    </source>
</evidence>
<dbReference type="GO" id="GO:0006397">
    <property type="term" value="P:mRNA processing"/>
    <property type="evidence" value="ECO:0007669"/>
    <property type="project" value="UniProtKB-KW"/>
</dbReference>